<sequence length="72" mass="8334">MKDNKRIVAIALLTEFDLERLGEGFSRAWPADSSPCFGELLTQIDAADREMWQARDREQLIVTQRTEPQRRG</sequence>
<keyword evidence="2" id="KW-1185">Reference proteome</keyword>
<proteinExistence type="predicted"/>
<dbReference type="EMBL" id="JBELQC010000001">
    <property type="protein sequence ID" value="MFL9840468.1"/>
    <property type="molecule type" value="Genomic_DNA"/>
</dbReference>
<comment type="caution">
    <text evidence="1">The sequence shown here is derived from an EMBL/GenBank/DDBJ whole genome shotgun (WGS) entry which is preliminary data.</text>
</comment>
<organism evidence="1 2">
    <name type="scientific">Sphingomonas plantiphila</name>
    <dbReference type="NCBI Taxonomy" id="3163295"/>
    <lineage>
        <taxon>Bacteria</taxon>
        <taxon>Pseudomonadati</taxon>
        <taxon>Pseudomonadota</taxon>
        <taxon>Alphaproteobacteria</taxon>
        <taxon>Sphingomonadales</taxon>
        <taxon>Sphingomonadaceae</taxon>
        <taxon>Sphingomonas</taxon>
    </lineage>
</organism>
<evidence type="ECO:0000313" key="1">
    <source>
        <dbReference type="EMBL" id="MFL9840468.1"/>
    </source>
</evidence>
<reference evidence="1 2" key="1">
    <citation type="submission" date="2024-06" db="EMBL/GenBank/DDBJ databases">
        <authorList>
            <person name="Kaempfer P."/>
            <person name="Viver T."/>
        </authorList>
    </citation>
    <scope>NUCLEOTIDE SEQUENCE [LARGE SCALE GENOMIC DNA]</scope>
    <source>
        <strain evidence="1 2">ST-64</strain>
    </source>
</reference>
<dbReference type="Proteomes" id="UP001629244">
    <property type="component" value="Unassembled WGS sequence"/>
</dbReference>
<gene>
    <name evidence="1" type="ORF">ABS767_05780</name>
</gene>
<name>A0ABW8YMY5_9SPHN</name>
<accession>A0ABW8YMY5</accession>
<evidence type="ECO:0000313" key="2">
    <source>
        <dbReference type="Proteomes" id="UP001629244"/>
    </source>
</evidence>
<protein>
    <submittedName>
        <fullName evidence="1">Uncharacterized protein</fullName>
    </submittedName>
</protein>
<dbReference type="RefSeq" id="WP_408077404.1">
    <property type="nucleotide sequence ID" value="NZ_JBELQC010000001.1"/>
</dbReference>